<protein>
    <submittedName>
        <fullName evidence="2">Uncharacterized protein</fullName>
    </submittedName>
</protein>
<dbReference type="RefSeq" id="XP_056060613.1">
    <property type="nucleotide sequence ID" value="XM_056192388.1"/>
</dbReference>
<feature type="compositionally biased region" description="Polar residues" evidence="1">
    <location>
        <begin position="125"/>
        <end position="137"/>
    </location>
</feature>
<dbReference type="AlphaFoldDB" id="A0A9W8UTX5"/>
<feature type="compositionally biased region" description="Low complexity" evidence="1">
    <location>
        <begin position="138"/>
        <end position="148"/>
    </location>
</feature>
<dbReference type="EMBL" id="JAJHUN010000001">
    <property type="protein sequence ID" value="KAJ4165698.1"/>
    <property type="molecule type" value="Genomic_DNA"/>
</dbReference>
<feature type="region of interest" description="Disordered" evidence="1">
    <location>
        <begin position="81"/>
        <end position="373"/>
    </location>
</feature>
<name>A0A9W8UTX5_AKAMU</name>
<keyword evidence="3" id="KW-1185">Reference proteome</keyword>
<accession>A0A9W8UTX5</accession>
<evidence type="ECO:0000313" key="2">
    <source>
        <dbReference type="EMBL" id="KAJ4165698.1"/>
    </source>
</evidence>
<feature type="compositionally biased region" description="Polar residues" evidence="1">
    <location>
        <begin position="334"/>
        <end position="346"/>
    </location>
</feature>
<reference evidence="2" key="1">
    <citation type="journal article" date="2023" name="Access Microbiol">
        <title>De-novo genome assembly for Akanthomyces muscarius, a biocontrol agent of insect agricultural pests.</title>
        <authorList>
            <person name="Erdos Z."/>
            <person name="Studholme D.J."/>
            <person name="Raymond B."/>
            <person name="Sharma M."/>
        </authorList>
    </citation>
    <scope>NUCLEOTIDE SEQUENCE</scope>
    <source>
        <strain evidence="2">Ve6</strain>
    </source>
</reference>
<feature type="compositionally biased region" description="Low complexity" evidence="1">
    <location>
        <begin position="203"/>
        <end position="214"/>
    </location>
</feature>
<feature type="compositionally biased region" description="Low complexity" evidence="1">
    <location>
        <begin position="156"/>
        <end position="165"/>
    </location>
</feature>
<feature type="region of interest" description="Disordered" evidence="1">
    <location>
        <begin position="1"/>
        <end position="59"/>
    </location>
</feature>
<sequence length="373" mass="38761">MLVPSSMEAPPQLLPAAQPTVSAPPQEAPKPGNVKVGTGPGMKSPTADSYFPPDKDHPIGLVGNVADQFAAEMQAILGSGPNSATAAKATNATEANPEPKTLVGASSPGPGHALGRIEEHDAENASVSQDSRPSSVATKLTQSSQQPSTPQPQQLPPSQQSSPNNTPKPPQGFLPPLSGQPGVGSQGPRAGMPQPGQTTPGRMMPLSGPMGSQGPMPPQGLAPQQQWQGNMQRPPSVPPQLQMQPNKGKENKWTKWFKSSKPEKRPDAPQGGPLGSHPPQQYMPLQPGQPMQMRPPHGFPMQQMQPGGLGSPAPSQMMPVQSPSQGSAASSPQMGFQNQSQQQTASPMPHHLMPAPLSLRPKSEVPAGMPGGG</sequence>
<gene>
    <name evidence="2" type="ORF">LMH87_007320</name>
</gene>
<feature type="compositionally biased region" description="Low complexity" evidence="1">
    <location>
        <begin position="82"/>
        <end position="96"/>
    </location>
</feature>
<feature type="compositionally biased region" description="Polar residues" evidence="1">
    <location>
        <begin position="222"/>
        <end position="245"/>
    </location>
</feature>
<dbReference type="Proteomes" id="UP001144673">
    <property type="component" value="Chromosome 1"/>
</dbReference>
<evidence type="ECO:0000256" key="1">
    <source>
        <dbReference type="SAM" id="MobiDB-lite"/>
    </source>
</evidence>
<evidence type="ECO:0000313" key="3">
    <source>
        <dbReference type="Proteomes" id="UP001144673"/>
    </source>
</evidence>
<organism evidence="2 3">
    <name type="scientific">Akanthomyces muscarius</name>
    <name type="common">Entomopathogenic fungus</name>
    <name type="synonym">Lecanicillium muscarium</name>
    <dbReference type="NCBI Taxonomy" id="2231603"/>
    <lineage>
        <taxon>Eukaryota</taxon>
        <taxon>Fungi</taxon>
        <taxon>Dikarya</taxon>
        <taxon>Ascomycota</taxon>
        <taxon>Pezizomycotina</taxon>
        <taxon>Sordariomycetes</taxon>
        <taxon>Hypocreomycetidae</taxon>
        <taxon>Hypocreales</taxon>
        <taxon>Cordycipitaceae</taxon>
        <taxon>Akanthomyces</taxon>
    </lineage>
</organism>
<feature type="compositionally biased region" description="Low complexity" evidence="1">
    <location>
        <begin position="321"/>
        <end position="333"/>
    </location>
</feature>
<proteinExistence type="predicted"/>
<feature type="compositionally biased region" description="Low complexity" evidence="1">
    <location>
        <begin position="9"/>
        <end position="19"/>
    </location>
</feature>
<comment type="caution">
    <text evidence="2">The sequence shown here is derived from an EMBL/GenBank/DDBJ whole genome shotgun (WGS) entry which is preliminary data.</text>
</comment>
<dbReference type="KEGG" id="amus:LMH87_007320"/>
<dbReference type="GeneID" id="80894479"/>